<name>A0A399F2N2_9DEIN</name>
<dbReference type="RefSeq" id="WP_119313963.1">
    <property type="nucleotide sequence ID" value="NZ_QXDL01000019.1"/>
</dbReference>
<protein>
    <submittedName>
        <fullName evidence="1">Uncharacterized protein</fullName>
    </submittedName>
</protein>
<comment type="caution">
    <text evidence="1">The sequence shown here is derived from an EMBL/GenBank/DDBJ whole genome shotgun (WGS) entry which is preliminary data.</text>
</comment>
<reference evidence="1 2" key="1">
    <citation type="submission" date="2018-08" db="EMBL/GenBank/DDBJ databases">
        <title>Meiothermus terrae DSM 26712 genome sequencing project.</title>
        <authorList>
            <person name="Da Costa M.S."/>
            <person name="Albuquerque L."/>
            <person name="Raposo P."/>
            <person name="Froufe H.J.C."/>
            <person name="Barroso C.S."/>
            <person name="Egas C."/>
        </authorList>
    </citation>
    <scope>NUCLEOTIDE SEQUENCE [LARGE SCALE GENOMIC DNA]</scope>
    <source>
        <strain evidence="1 2">DSM 26712</strain>
    </source>
</reference>
<evidence type="ECO:0000313" key="2">
    <source>
        <dbReference type="Proteomes" id="UP000265715"/>
    </source>
</evidence>
<proteinExistence type="predicted"/>
<gene>
    <name evidence="1" type="ORF">Mterra_00750</name>
</gene>
<evidence type="ECO:0000313" key="1">
    <source>
        <dbReference type="EMBL" id="RIH89539.1"/>
    </source>
</evidence>
<dbReference type="Proteomes" id="UP000265715">
    <property type="component" value="Unassembled WGS sequence"/>
</dbReference>
<organism evidence="1 2">
    <name type="scientific">Calidithermus terrae</name>
    <dbReference type="NCBI Taxonomy" id="1408545"/>
    <lineage>
        <taxon>Bacteria</taxon>
        <taxon>Thermotogati</taxon>
        <taxon>Deinococcota</taxon>
        <taxon>Deinococci</taxon>
        <taxon>Thermales</taxon>
        <taxon>Thermaceae</taxon>
        <taxon>Calidithermus</taxon>
    </lineage>
</organism>
<keyword evidence="2" id="KW-1185">Reference proteome</keyword>
<dbReference type="EMBL" id="QXDL01000019">
    <property type="protein sequence ID" value="RIH89539.1"/>
    <property type="molecule type" value="Genomic_DNA"/>
</dbReference>
<sequence length="76" mass="8531">MKVLFVEGKNADGLRELARRFPHPYRLLYRPEQGLYLLEAWAVGPAMEAEAARLEGFRVWAFELMEAGGADPAAPL</sequence>
<dbReference type="OrthoDB" id="26353at2"/>
<dbReference type="AlphaFoldDB" id="A0A399F2N2"/>
<accession>A0A399F2N2</accession>